<dbReference type="InterPro" id="IPR003008">
    <property type="entry name" value="Tubulin_FtsZ_GTPase"/>
</dbReference>
<keyword evidence="7" id="KW-1185">Reference proteome</keyword>
<keyword evidence="2" id="KW-0547">Nucleotide-binding</keyword>
<dbReference type="InterPro" id="IPR036525">
    <property type="entry name" value="Tubulin/FtsZ_GTPase_sf"/>
</dbReference>
<keyword evidence="4" id="KW-0342">GTP-binding</keyword>
<dbReference type="GO" id="GO:0008360">
    <property type="term" value="P:regulation of cell shape"/>
    <property type="evidence" value="ECO:0007669"/>
    <property type="project" value="UniProtKB-KW"/>
</dbReference>
<keyword evidence="6" id="KW-0132">Cell division</keyword>
<dbReference type="GO" id="GO:0051301">
    <property type="term" value="P:cell division"/>
    <property type="evidence" value="ECO:0007669"/>
    <property type="project" value="UniProtKB-KW"/>
</dbReference>
<keyword evidence="6" id="KW-0131">Cell cycle</keyword>
<evidence type="ECO:0000313" key="6">
    <source>
        <dbReference type="EMBL" id="TDQ67566.1"/>
    </source>
</evidence>
<dbReference type="SUPFAM" id="SSF52490">
    <property type="entry name" value="Tubulin nucleotide-binding domain-like"/>
    <property type="match status" value="1"/>
</dbReference>
<dbReference type="Gene3D" id="3.40.50.1440">
    <property type="entry name" value="Tubulin/FtsZ, GTPase domain"/>
    <property type="match status" value="1"/>
</dbReference>
<evidence type="ECO:0000259" key="5">
    <source>
        <dbReference type="SMART" id="SM00864"/>
    </source>
</evidence>
<comment type="caution">
    <text evidence="6">The sequence shown here is derived from an EMBL/GenBank/DDBJ whole genome shotgun (WGS) entry which is preliminary data.</text>
</comment>
<dbReference type="Proteomes" id="UP000294855">
    <property type="component" value="Unassembled WGS sequence"/>
</dbReference>
<dbReference type="PANTHER" id="PTHR30314:SF10">
    <property type="entry name" value="TUBULIN-LIKE PROTEIN CETZ"/>
    <property type="match status" value="1"/>
</dbReference>
<protein>
    <submittedName>
        <fullName evidence="6">Cell division GTPase FtsZ</fullName>
    </submittedName>
</protein>
<dbReference type="AlphaFoldDB" id="A0A484F2J4"/>
<evidence type="ECO:0000256" key="3">
    <source>
        <dbReference type="ARBA" id="ARBA00022960"/>
    </source>
</evidence>
<dbReference type="GO" id="GO:0005737">
    <property type="term" value="C:cytoplasm"/>
    <property type="evidence" value="ECO:0007669"/>
    <property type="project" value="TreeGrafter"/>
</dbReference>
<dbReference type="FunFam" id="3.40.50.1440:FF:000065">
    <property type="entry name" value="Tubulin-like protein CetZ"/>
    <property type="match status" value="1"/>
</dbReference>
<evidence type="ECO:0000256" key="4">
    <source>
        <dbReference type="ARBA" id="ARBA00023134"/>
    </source>
</evidence>
<dbReference type="GO" id="GO:0005525">
    <property type="term" value="F:GTP binding"/>
    <property type="evidence" value="ECO:0007669"/>
    <property type="project" value="UniProtKB-KW"/>
</dbReference>
<name>A0A484F2J4_9EURY</name>
<evidence type="ECO:0000256" key="2">
    <source>
        <dbReference type="ARBA" id="ARBA00022741"/>
    </source>
</evidence>
<evidence type="ECO:0000256" key="1">
    <source>
        <dbReference type="ARBA" id="ARBA00022490"/>
    </source>
</evidence>
<dbReference type="Pfam" id="PF00091">
    <property type="entry name" value="Tubulin"/>
    <property type="match status" value="1"/>
</dbReference>
<dbReference type="GO" id="GO:0032153">
    <property type="term" value="C:cell division site"/>
    <property type="evidence" value="ECO:0007669"/>
    <property type="project" value="TreeGrafter"/>
</dbReference>
<dbReference type="EMBL" id="SNYS01000011">
    <property type="protein sequence ID" value="TDQ67566.1"/>
    <property type="molecule type" value="Genomic_DNA"/>
</dbReference>
<gene>
    <name evidence="6" type="ORF">C7391_1537</name>
</gene>
<sequence>MLNVLLIGNGQCGNRILDAVNKHAMNRGSNVKEAGGGISKYFSKHNYQSNVQTIAINTAINDLKEMKFTKAKDRIHIKNLHGVGANRNIGKEVFETHKAHILRAIEERGSFDVAFIVTSASGGTGSSFTPPLVEEIKKSHNFPVYALVILPFREEGTLYLQNAAFMLKELREGPCDGIILADNQYLKSIGGNVQEAYDGINSMIAKRLLFLLDSLDSEMMMVTDLGDFKTVMSGGAGLATVGYFKAENEMPIRTVIQNSLSPRGLLFSTDVYKEGGRAMIILKGDKKYLSMEEISNEVEKLSGAIGHVFKGVIVENGSLPEALCVLTLNSAEELESLYEGAIQAIGMEKDKKDRVKKKKEMESSFMTIDGMDPEY</sequence>
<accession>A0A484F2J4</accession>
<reference evidence="6 7" key="1">
    <citation type="submission" date="2019-03" db="EMBL/GenBank/DDBJ databases">
        <title>Genomic Encyclopedia of Type Strains, Phase IV (KMG-IV): sequencing the most valuable type-strain genomes for metagenomic binning, comparative biology and taxonomic classification.</title>
        <authorList>
            <person name="Goeker M."/>
        </authorList>
    </citation>
    <scope>NUCLEOTIDE SEQUENCE [LARGE SCALE GENOMIC DNA]</scope>
    <source>
        <strain evidence="6 7">DSM 13328</strain>
    </source>
</reference>
<dbReference type="OrthoDB" id="329751at2157"/>
<dbReference type="PANTHER" id="PTHR30314">
    <property type="entry name" value="CELL DIVISION PROTEIN FTSZ-RELATED"/>
    <property type="match status" value="1"/>
</dbReference>
<keyword evidence="1" id="KW-0963">Cytoplasm</keyword>
<feature type="domain" description="Tubulin/FtsZ GTPase" evidence="5">
    <location>
        <begin position="3"/>
        <end position="219"/>
    </location>
</feature>
<dbReference type="GO" id="GO:0003924">
    <property type="term" value="F:GTPase activity"/>
    <property type="evidence" value="ECO:0007669"/>
    <property type="project" value="InterPro"/>
</dbReference>
<evidence type="ECO:0000313" key="7">
    <source>
        <dbReference type="Proteomes" id="UP000294855"/>
    </source>
</evidence>
<dbReference type="SMART" id="SM00864">
    <property type="entry name" value="Tubulin"/>
    <property type="match status" value="1"/>
</dbReference>
<proteinExistence type="predicted"/>
<dbReference type="InterPro" id="IPR045061">
    <property type="entry name" value="FtsZ/CetZ"/>
</dbReference>
<keyword evidence="3" id="KW-0133">Cell shape</keyword>
<dbReference type="RefSeq" id="WP_133517979.1">
    <property type="nucleotide sequence ID" value="NZ_JAHDUW010000007.1"/>
</dbReference>
<organism evidence="6 7">
    <name type="scientific">Methanimicrococcus blatticola</name>
    <dbReference type="NCBI Taxonomy" id="91560"/>
    <lineage>
        <taxon>Archaea</taxon>
        <taxon>Methanobacteriati</taxon>
        <taxon>Methanobacteriota</taxon>
        <taxon>Stenosarchaea group</taxon>
        <taxon>Methanomicrobia</taxon>
        <taxon>Methanosarcinales</taxon>
        <taxon>Methanosarcinaceae</taxon>
        <taxon>Methanimicrococcus</taxon>
    </lineage>
</organism>